<protein>
    <submittedName>
        <fullName evidence="1">Uncharacterized protein</fullName>
    </submittedName>
</protein>
<dbReference type="Proteomes" id="UP000499080">
    <property type="component" value="Unassembled WGS sequence"/>
</dbReference>
<dbReference type="AlphaFoldDB" id="A0A4Y2HCP1"/>
<organism evidence="1 2">
    <name type="scientific">Araneus ventricosus</name>
    <name type="common">Orbweaver spider</name>
    <name type="synonym">Epeira ventricosa</name>
    <dbReference type="NCBI Taxonomy" id="182803"/>
    <lineage>
        <taxon>Eukaryota</taxon>
        <taxon>Metazoa</taxon>
        <taxon>Ecdysozoa</taxon>
        <taxon>Arthropoda</taxon>
        <taxon>Chelicerata</taxon>
        <taxon>Arachnida</taxon>
        <taxon>Araneae</taxon>
        <taxon>Araneomorphae</taxon>
        <taxon>Entelegynae</taxon>
        <taxon>Araneoidea</taxon>
        <taxon>Araneidae</taxon>
        <taxon>Araneus</taxon>
    </lineage>
</organism>
<accession>A0A4Y2HCP1</accession>
<keyword evidence="2" id="KW-1185">Reference proteome</keyword>
<reference evidence="1 2" key="1">
    <citation type="journal article" date="2019" name="Sci. Rep.">
        <title>Orb-weaving spider Araneus ventricosus genome elucidates the spidroin gene catalogue.</title>
        <authorList>
            <person name="Kono N."/>
            <person name="Nakamura H."/>
            <person name="Ohtoshi R."/>
            <person name="Moran D.A.P."/>
            <person name="Shinohara A."/>
            <person name="Yoshida Y."/>
            <person name="Fujiwara M."/>
            <person name="Mori M."/>
            <person name="Tomita M."/>
            <person name="Arakawa K."/>
        </authorList>
    </citation>
    <scope>NUCLEOTIDE SEQUENCE [LARGE SCALE GENOMIC DNA]</scope>
</reference>
<comment type="caution">
    <text evidence="1">The sequence shown here is derived from an EMBL/GenBank/DDBJ whole genome shotgun (WGS) entry which is preliminary data.</text>
</comment>
<evidence type="ECO:0000313" key="1">
    <source>
        <dbReference type="EMBL" id="GBM63041.1"/>
    </source>
</evidence>
<name>A0A4Y2HCP1_ARAVE</name>
<proteinExistence type="predicted"/>
<evidence type="ECO:0000313" key="2">
    <source>
        <dbReference type="Proteomes" id="UP000499080"/>
    </source>
</evidence>
<dbReference type="OrthoDB" id="10535962at2759"/>
<sequence length="120" mass="13302">MSTTGQITVNPLPSILKIPRIIHFKEGIVGDPDNTESVFFPLQAITSIAITGRLSVRGGEIAEACNHEKPGDLIGKSFFSTPLPPNYFSQTRNRRGFNVADRSLLLFDCSNPFRLRIEEV</sequence>
<dbReference type="EMBL" id="BGPR01001849">
    <property type="protein sequence ID" value="GBM63041.1"/>
    <property type="molecule type" value="Genomic_DNA"/>
</dbReference>
<gene>
    <name evidence="1" type="ORF">AVEN_111426_1</name>
</gene>